<dbReference type="ExpressionAtlas" id="M1CI62">
    <property type="expression patterns" value="baseline"/>
</dbReference>
<dbReference type="OrthoDB" id="72772at2759"/>
<accession>M1CI62</accession>
<dbReference type="Gramene" id="PGSC0003DMT400067946">
    <property type="protein sequence ID" value="PGSC0003DMT400067946"/>
    <property type="gene ID" value="PGSC0003DMG400026426"/>
</dbReference>
<dbReference type="PANTHER" id="PTHR15157">
    <property type="entry name" value="UV RADIATION RESISTANCE-ASSOCIATED GENE PROTEIN"/>
    <property type="match status" value="1"/>
</dbReference>
<dbReference type="PANTHER" id="PTHR15157:SF24">
    <property type="entry name" value="VACUOLAR PROTEIN SORTING 38"/>
    <property type="match status" value="1"/>
</dbReference>
<proteinExistence type="predicted"/>
<dbReference type="EnsemblPlants" id="PGSC0003DMT400067946">
    <property type="protein sequence ID" value="PGSC0003DMT400067946"/>
    <property type="gene ID" value="PGSC0003DMG400026426"/>
</dbReference>
<evidence type="ECO:0000313" key="2">
    <source>
        <dbReference type="Proteomes" id="UP000011115"/>
    </source>
</evidence>
<name>M1CI62_SOLTU</name>
<dbReference type="AlphaFoldDB" id="M1CI62"/>
<sequence>MREKLDSRKLVMGNMSMHSKVVKEKVKKQEEQLSNDIRSLLVAGTSLSAASKRLQDESRSLAGERGYGQLRTLQRVFRTRQQYMVSQVHMLYPVRVAIGQAPEQELEFFNNSSNSGNGSYDDLFCQYFHACALA</sequence>
<reference evidence="2" key="1">
    <citation type="journal article" date="2011" name="Nature">
        <title>Genome sequence and analysis of the tuber crop potato.</title>
        <authorList>
            <consortium name="The Potato Genome Sequencing Consortium"/>
        </authorList>
    </citation>
    <scope>NUCLEOTIDE SEQUENCE [LARGE SCALE GENOMIC DNA]</scope>
    <source>
        <strain evidence="2">cv. DM1-3 516 R44</strain>
    </source>
</reference>
<dbReference type="Proteomes" id="UP000011115">
    <property type="component" value="Unassembled WGS sequence"/>
</dbReference>
<reference evidence="1" key="2">
    <citation type="submission" date="2015-06" db="UniProtKB">
        <authorList>
            <consortium name="EnsemblPlants"/>
        </authorList>
    </citation>
    <scope>IDENTIFICATION</scope>
    <source>
        <strain evidence="1">DM1-3 516 R44</strain>
    </source>
</reference>
<dbReference type="HOGENOM" id="CLU_1899944_0_0_1"/>
<gene>
    <name evidence="1" type="primary">LOC102585435</name>
</gene>
<evidence type="ECO:0000313" key="1">
    <source>
        <dbReference type="EnsemblPlants" id="PGSC0003DMT400067946"/>
    </source>
</evidence>
<protein>
    <submittedName>
        <fullName evidence="1">Uncharacterized protein</fullName>
    </submittedName>
</protein>
<organism evidence="1 2">
    <name type="scientific">Solanum tuberosum</name>
    <name type="common">Potato</name>
    <dbReference type="NCBI Taxonomy" id="4113"/>
    <lineage>
        <taxon>Eukaryota</taxon>
        <taxon>Viridiplantae</taxon>
        <taxon>Streptophyta</taxon>
        <taxon>Embryophyta</taxon>
        <taxon>Tracheophyta</taxon>
        <taxon>Spermatophyta</taxon>
        <taxon>Magnoliopsida</taxon>
        <taxon>eudicotyledons</taxon>
        <taxon>Gunneridae</taxon>
        <taxon>Pentapetalae</taxon>
        <taxon>asterids</taxon>
        <taxon>lamiids</taxon>
        <taxon>Solanales</taxon>
        <taxon>Solanaceae</taxon>
        <taxon>Solanoideae</taxon>
        <taxon>Solaneae</taxon>
        <taxon>Solanum</taxon>
    </lineage>
</organism>
<keyword evidence="2" id="KW-1185">Reference proteome</keyword>